<proteinExistence type="predicted"/>
<keyword evidence="3" id="KW-1185">Reference proteome</keyword>
<evidence type="ECO:0000313" key="2">
    <source>
        <dbReference type="EMBL" id="GBD69199.1"/>
    </source>
</evidence>
<dbReference type="AlphaFoldDB" id="A0A2H6CW34"/>
<reference evidence="2 3" key="1">
    <citation type="submission" date="2016-05" db="EMBL/GenBank/DDBJ databases">
        <title>Whole genome sequencing of Tetragenococcus halophilus subsp. halophilus NISL 7118.</title>
        <authorList>
            <person name="Shiwa Y."/>
            <person name="Nishimura I."/>
            <person name="Yoshikawa H."/>
            <person name="Koyama Y."/>
            <person name="Oguma T."/>
        </authorList>
    </citation>
    <scope>NUCLEOTIDE SEQUENCE [LARGE SCALE GENOMIC DNA]</scope>
    <source>
        <strain evidence="2 3">NISL 7118</strain>
    </source>
</reference>
<organism evidence="2 3">
    <name type="scientific">Tetragenococcus halophilus subsp. halophilus</name>
    <dbReference type="NCBI Taxonomy" id="1513897"/>
    <lineage>
        <taxon>Bacteria</taxon>
        <taxon>Bacillati</taxon>
        <taxon>Bacillota</taxon>
        <taxon>Bacilli</taxon>
        <taxon>Lactobacillales</taxon>
        <taxon>Enterococcaceae</taxon>
        <taxon>Tetragenococcus</taxon>
    </lineage>
</organism>
<dbReference type="Pfam" id="PF16289">
    <property type="entry name" value="PIN_12"/>
    <property type="match status" value="1"/>
</dbReference>
<protein>
    <recommendedName>
        <fullName evidence="1">DUF4935 domain-containing protein</fullName>
    </recommendedName>
</protein>
<sequence>MNYLLIDTNIFVSKKFDVAQEYFTILTDLVSNEEVIVLYNDILLHEYKNNIDKMINVSTKIITAGLKQTGSLLSKYKPNEEKNNKEISKNFEKYWINNIKETFCGKFFQLSPKQIEISKDVDSIFKNYFEVMPPFENKNEKKTEFPDAFIAYSLKDWKDKNAGEEDDVYIITQDKGMKCCCKSLDIKTFDSLESFYDLLNSNSNFEGLNELLKRKLNETISDNITEDQIMIDNNDNDEEVEDIRDIYVGSLEYDVLKIEKGNVIFSAVACVGLSVVYNYKDYGTSIWDSEEKVYLRLPQETNELEREVELRFLITVCFNPHFPFNQVREEDMSFSIEPDFSSIDIYSDRYLY</sequence>
<evidence type="ECO:0000313" key="3">
    <source>
        <dbReference type="Proteomes" id="UP000236214"/>
    </source>
</evidence>
<evidence type="ECO:0000259" key="1">
    <source>
        <dbReference type="Pfam" id="PF16289"/>
    </source>
</evidence>
<gene>
    <name evidence="2" type="ORF">TEHN7118_2005</name>
</gene>
<dbReference type="Proteomes" id="UP000236214">
    <property type="component" value="Unassembled WGS sequence"/>
</dbReference>
<accession>A0A2H6CW34</accession>
<dbReference type="InterPro" id="IPR032557">
    <property type="entry name" value="DUF4935"/>
</dbReference>
<dbReference type="EMBL" id="BDEC01000148">
    <property type="protein sequence ID" value="GBD69199.1"/>
    <property type="molecule type" value="Genomic_DNA"/>
</dbReference>
<comment type="caution">
    <text evidence="2">The sequence shown here is derived from an EMBL/GenBank/DDBJ whole genome shotgun (WGS) entry which is preliminary data.</text>
</comment>
<dbReference type="RefSeq" id="WP_103103677.1">
    <property type="nucleotide sequence ID" value="NZ_BDEC01000148.1"/>
</dbReference>
<feature type="domain" description="DUF4935" evidence="1">
    <location>
        <begin position="5"/>
        <end position="177"/>
    </location>
</feature>
<name>A0A2H6CW34_TETHA</name>